<dbReference type="InterPro" id="IPR002560">
    <property type="entry name" value="Transposase_DDE"/>
</dbReference>
<proteinExistence type="predicted"/>
<dbReference type="Proteomes" id="UP000184016">
    <property type="component" value="Unassembled WGS sequence"/>
</dbReference>
<organism evidence="3 4">
    <name type="scientific">Alicyclobacillus tolerans</name>
    <dbReference type="NCBI Taxonomy" id="90970"/>
    <lineage>
        <taxon>Bacteria</taxon>
        <taxon>Bacillati</taxon>
        <taxon>Bacillota</taxon>
        <taxon>Bacilli</taxon>
        <taxon>Bacillales</taxon>
        <taxon>Alicyclobacillaceae</taxon>
        <taxon>Alicyclobacillus</taxon>
    </lineage>
</organism>
<accession>A0A1M6YG81</accession>
<feature type="domain" description="Transposase IS204/IS1001/IS1096/IS1165 DDE" evidence="1">
    <location>
        <begin position="95"/>
        <end position="327"/>
    </location>
</feature>
<dbReference type="STRING" id="1830138.SAMN05443507_1522"/>
<dbReference type="Pfam" id="PF01610">
    <property type="entry name" value="DDE_Tnp_ISL3"/>
    <property type="match status" value="1"/>
</dbReference>
<gene>
    <name evidence="3" type="ORF">SAMN05443507_1522</name>
</gene>
<dbReference type="EMBL" id="FRAF01000052">
    <property type="protein sequence ID" value="SHL17324.1"/>
    <property type="molecule type" value="Genomic_DNA"/>
</dbReference>
<dbReference type="Pfam" id="PF13542">
    <property type="entry name" value="HTH_Tnp_ISL3"/>
    <property type="match status" value="1"/>
</dbReference>
<evidence type="ECO:0000313" key="3">
    <source>
        <dbReference type="EMBL" id="SHL17324.1"/>
    </source>
</evidence>
<sequence length="377" mass="45255">MDLPVRAKRVGLLIYRKRYKCRNCNTTFWEHLSDIDEKRRMTRRLVEYIERESLKKEFVEVAETVGVTEKTVRNVFHDYVKIKEYEHVFYTPRWLGLDEIYIIKKARLIMTNIEEHTIFDIRENRNKETVINRLMQIPDRHIIEYVTMDMWNPYRDAVRECLPQARIIVDKYHVVRMANNALETVRKSLRKHATAKERKALMHDRKILLKRNKDLDMQGQILLGAWLGMYPDLKEAYDLKEAFYEIWDAQNIEEAEKLYVQWLKRLESSNVHKAFSDLTKAVRNWYAEILGYFHKRLTNAYTESFNNIVRYTDRSARGYSYDVLRAKLMFNEELHKGRKPRFNADAFYYKVGTGIQIEESYGVDFSTLIAKLEEGYL</sequence>
<dbReference type="InterPro" id="IPR032877">
    <property type="entry name" value="Transposase_HTH"/>
</dbReference>
<feature type="domain" description="Transposase IS204/IS1001/IS1096/IS1165 helix-turn-helix" evidence="2">
    <location>
        <begin position="30"/>
        <end position="80"/>
    </location>
</feature>
<dbReference type="AlphaFoldDB" id="A0A1M6YG81"/>
<evidence type="ECO:0000259" key="2">
    <source>
        <dbReference type="Pfam" id="PF13542"/>
    </source>
</evidence>
<dbReference type="PANTHER" id="PTHR33498:SF1">
    <property type="entry name" value="TRANSPOSASE FOR INSERTION SEQUENCE ELEMENT IS1557"/>
    <property type="match status" value="1"/>
</dbReference>
<dbReference type="PANTHER" id="PTHR33498">
    <property type="entry name" value="TRANSPOSASE FOR INSERTION SEQUENCE ELEMENT IS1557"/>
    <property type="match status" value="1"/>
</dbReference>
<keyword evidence="4" id="KW-1185">Reference proteome</keyword>
<evidence type="ECO:0000259" key="1">
    <source>
        <dbReference type="Pfam" id="PF01610"/>
    </source>
</evidence>
<protein>
    <submittedName>
        <fullName evidence="3">Transposase</fullName>
    </submittedName>
</protein>
<evidence type="ECO:0000313" key="4">
    <source>
        <dbReference type="Proteomes" id="UP000184016"/>
    </source>
</evidence>
<name>A0A1M6YG81_9BACL</name>
<reference evidence="4" key="1">
    <citation type="submission" date="2016-11" db="EMBL/GenBank/DDBJ databases">
        <authorList>
            <person name="Varghese N."/>
            <person name="Submissions S."/>
        </authorList>
    </citation>
    <scope>NUCLEOTIDE SEQUENCE [LARGE SCALE GENOMIC DNA]</scope>
    <source>
        <strain evidence="4">USBA-503</strain>
    </source>
</reference>
<dbReference type="InterPro" id="IPR047951">
    <property type="entry name" value="Transpos_ISL3"/>
</dbReference>
<dbReference type="NCBIfam" id="NF033550">
    <property type="entry name" value="transpos_ISL3"/>
    <property type="match status" value="1"/>
</dbReference>